<dbReference type="KEGG" id="dpa:109535513"/>
<dbReference type="GeneID" id="109535513"/>
<keyword evidence="1" id="KW-0732">Signal</keyword>
<protein>
    <submittedName>
        <fullName evidence="2">Uncharacterized protein</fullName>
    </submittedName>
</protein>
<dbReference type="AlphaFoldDB" id="A0AAR5P7B0"/>
<evidence type="ECO:0000313" key="3">
    <source>
        <dbReference type="Proteomes" id="UP000019118"/>
    </source>
</evidence>
<name>A0AAR5P7B0_DENPD</name>
<evidence type="ECO:0000256" key="1">
    <source>
        <dbReference type="SAM" id="SignalP"/>
    </source>
</evidence>
<feature type="chain" id="PRO_5043557592" evidence="1">
    <location>
        <begin position="20"/>
        <end position="203"/>
    </location>
</feature>
<dbReference type="EnsemblMetazoa" id="XM_019901425.1">
    <property type="protein sequence ID" value="XP_019756984.1"/>
    <property type="gene ID" value="LOC109535513"/>
</dbReference>
<keyword evidence="3" id="KW-1185">Reference proteome</keyword>
<organism evidence="2 3">
    <name type="scientific">Dendroctonus ponderosae</name>
    <name type="common">Mountain pine beetle</name>
    <dbReference type="NCBI Taxonomy" id="77166"/>
    <lineage>
        <taxon>Eukaryota</taxon>
        <taxon>Metazoa</taxon>
        <taxon>Ecdysozoa</taxon>
        <taxon>Arthropoda</taxon>
        <taxon>Hexapoda</taxon>
        <taxon>Insecta</taxon>
        <taxon>Pterygota</taxon>
        <taxon>Neoptera</taxon>
        <taxon>Endopterygota</taxon>
        <taxon>Coleoptera</taxon>
        <taxon>Polyphaga</taxon>
        <taxon>Cucujiformia</taxon>
        <taxon>Curculionidae</taxon>
        <taxon>Scolytinae</taxon>
        <taxon>Dendroctonus</taxon>
    </lineage>
</organism>
<reference evidence="2" key="2">
    <citation type="submission" date="2024-08" db="UniProtKB">
        <authorList>
            <consortium name="EnsemblMetazoa"/>
        </authorList>
    </citation>
    <scope>IDENTIFICATION</scope>
</reference>
<dbReference type="Proteomes" id="UP000019118">
    <property type="component" value="Unassembled WGS sequence"/>
</dbReference>
<proteinExistence type="predicted"/>
<accession>A0AAR5P7B0</accession>
<reference evidence="3" key="1">
    <citation type="journal article" date="2013" name="Genome Biol.">
        <title>Draft genome of the mountain pine beetle, Dendroctonus ponderosae Hopkins, a major forest pest.</title>
        <authorList>
            <person name="Keeling C.I."/>
            <person name="Yuen M.M."/>
            <person name="Liao N.Y."/>
            <person name="Docking T.R."/>
            <person name="Chan S.K."/>
            <person name="Taylor G.A."/>
            <person name="Palmquist D.L."/>
            <person name="Jackman S.D."/>
            <person name="Nguyen A."/>
            <person name="Li M."/>
            <person name="Henderson H."/>
            <person name="Janes J.K."/>
            <person name="Zhao Y."/>
            <person name="Pandoh P."/>
            <person name="Moore R."/>
            <person name="Sperling F.A."/>
            <person name="Huber D.P."/>
            <person name="Birol I."/>
            <person name="Jones S.J."/>
            <person name="Bohlmann J."/>
        </authorList>
    </citation>
    <scope>NUCLEOTIDE SEQUENCE</scope>
</reference>
<evidence type="ECO:0000313" key="2">
    <source>
        <dbReference type="EnsemblMetazoa" id="XP_019756984.1"/>
    </source>
</evidence>
<feature type="signal peptide" evidence="1">
    <location>
        <begin position="1"/>
        <end position="19"/>
    </location>
</feature>
<sequence>MSICFSVLITLAVVSVSLCQPPAYSESYAKVRFQTQWKTSDGNKALLKAEETHKEEVTENSRFLMLNLFHYPNINNCSTERESEQINFAGTQRGQLLKDKLQHDDEGKRKSLATIAPDSDAKIIENLDEVEYELEDLNNQGVYYIIHPSGLFQKVVYSTWDDPQYMQSSTQINNADVDPIMEPVYTYDPKTFVFQRLILGLPQ</sequence>